<accession>A0A1Y0ER16</accession>
<feature type="domain" description="KTSC" evidence="1">
    <location>
        <begin position="11"/>
        <end position="68"/>
    </location>
</feature>
<reference evidence="2 3" key="1">
    <citation type="submission" date="2017-05" db="EMBL/GenBank/DDBJ databases">
        <authorList>
            <person name="Song R."/>
            <person name="Chenine A.L."/>
            <person name="Ruprecht R.M."/>
        </authorList>
    </citation>
    <scope>NUCLEOTIDE SEQUENCE [LARGE SCALE GENOMIC DNA]</scope>
    <source>
        <strain evidence="2 3">DSM 26136</strain>
    </source>
</reference>
<evidence type="ECO:0000313" key="3">
    <source>
        <dbReference type="Proteomes" id="UP000196138"/>
    </source>
</evidence>
<dbReference type="KEGG" id="cser:CCO03_16785"/>
<gene>
    <name evidence="2" type="ORF">CCO03_16785</name>
</gene>
<dbReference type="Proteomes" id="UP000196138">
    <property type="component" value="Chromosome"/>
</dbReference>
<evidence type="ECO:0000259" key="1">
    <source>
        <dbReference type="Pfam" id="PF13619"/>
    </source>
</evidence>
<dbReference type="InterPro" id="IPR025309">
    <property type="entry name" value="KTSC_dom"/>
</dbReference>
<protein>
    <recommendedName>
        <fullName evidence="1">KTSC domain-containing protein</fullName>
    </recommendedName>
</protein>
<dbReference type="Pfam" id="PF13619">
    <property type="entry name" value="KTSC"/>
    <property type="match status" value="1"/>
</dbReference>
<dbReference type="EMBL" id="CP021455">
    <property type="protein sequence ID" value="ARU06104.1"/>
    <property type="molecule type" value="Genomic_DNA"/>
</dbReference>
<dbReference type="AlphaFoldDB" id="A0A1Y0ER16"/>
<sequence>MMDAHTFPATSQLTKATYESGSGLLRVWFVDHPEQGYDYPNVPEQLWQEMKASDRPRNYFHARIHEQYKVLRKPTGAWHDH</sequence>
<proteinExistence type="predicted"/>
<evidence type="ECO:0000313" key="2">
    <source>
        <dbReference type="EMBL" id="ARU06104.1"/>
    </source>
</evidence>
<organism evidence="2 3">
    <name type="scientific">Comamonas serinivorans</name>
    <dbReference type="NCBI Taxonomy" id="1082851"/>
    <lineage>
        <taxon>Bacteria</taxon>
        <taxon>Pseudomonadati</taxon>
        <taxon>Pseudomonadota</taxon>
        <taxon>Betaproteobacteria</taxon>
        <taxon>Burkholderiales</taxon>
        <taxon>Comamonadaceae</taxon>
        <taxon>Comamonas</taxon>
    </lineage>
</organism>
<name>A0A1Y0ER16_9BURK</name>
<keyword evidence="3" id="KW-1185">Reference proteome</keyword>